<accession>V8CC35</accession>
<keyword evidence="2" id="KW-1185">Reference proteome</keyword>
<proteinExistence type="predicted"/>
<dbReference type="OrthoDB" id="15005at2"/>
<dbReference type="EMBL" id="AZJI01000001">
    <property type="protein sequence ID" value="ETD24948.1"/>
    <property type="molecule type" value="Genomic_DNA"/>
</dbReference>
<dbReference type="STRING" id="1357400.HMPREF2086_00282"/>
<sequence length="66" mass="7896">MQLEIIDNAYKHIEKEFDDKQIEFIFEKLKFFADNYDEVVKTKQVEKLTNSQASRFKINIGIRAIL</sequence>
<organism evidence="1 2">
    <name type="scientific">Helicobacter macacae MIT 99-5501</name>
    <dbReference type="NCBI Taxonomy" id="1357400"/>
    <lineage>
        <taxon>Bacteria</taxon>
        <taxon>Pseudomonadati</taxon>
        <taxon>Campylobacterota</taxon>
        <taxon>Epsilonproteobacteria</taxon>
        <taxon>Campylobacterales</taxon>
        <taxon>Helicobacteraceae</taxon>
        <taxon>Helicobacter</taxon>
    </lineage>
</organism>
<protein>
    <submittedName>
        <fullName evidence="1">Uncharacterized protein</fullName>
    </submittedName>
</protein>
<dbReference type="Proteomes" id="UP000018731">
    <property type="component" value="Unassembled WGS sequence"/>
</dbReference>
<evidence type="ECO:0000313" key="2">
    <source>
        <dbReference type="Proteomes" id="UP000018731"/>
    </source>
</evidence>
<dbReference type="RefSeq" id="WP_023926950.1">
    <property type="nucleotide sequence ID" value="NZ_KI669454.1"/>
</dbReference>
<name>V8CC35_9HELI</name>
<dbReference type="HOGENOM" id="CLU_2825193_0_0_7"/>
<dbReference type="PATRIC" id="fig|1357400.3.peg.390"/>
<gene>
    <name evidence="1" type="ORF">HMPREF2086_00282</name>
</gene>
<comment type="caution">
    <text evidence="1">The sequence shown here is derived from an EMBL/GenBank/DDBJ whole genome shotgun (WGS) entry which is preliminary data.</text>
</comment>
<dbReference type="AlphaFoldDB" id="V8CC35"/>
<evidence type="ECO:0000313" key="1">
    <source>
        <dbReference type="EMBL" id="ETD24948.1"/>
    </source>
</evidence>
<reference evidence="1 2" key="1">
    <citation type="journal article" date="2014" name="Genome Announc.">
        <title>Draft genome sequences of six enterohepatic helicobacter species isolated from humans and one from rhesus macaques.</title>
        <authorList>
            <person name="Shen Z."/>
            <person name="Sheh A."/>
            <person name="Young S.K."/>
            <person name="Abouelliel A."/>
            <person name="Ward D.V."/>
            <person name="Earl A.M."/>
            <person name="Fox J.G."/>
        </authorList>
    </citation>
    <scope>NUCLEOTIDE SEQUENCE [LARGE SCALE GENOMIC DNA]</scope>
    <source>
        <strain evidence="1 2">MIT 99-5501</strain>
    </source>
</reference>